<keyword evidence="2" id="KW-0378">Hydrolase</keyword>
<name>A0AB33KA27_9ACTN</name>
<organism evidence="5">
    <name type="scientific">Kitasatospora sp. CMC57</name>
    <dbReference type="NCBI Taxonomy" id="3231513"/>
    <lineage>
        <taxon>Bacteria</taxon>
        <taxon>Bacillati</taxon>
        <taxon>Actinomycetota</taxon>
        <taxon>Actinomycetes</taxon>
        <taxon>Kitasatosporales</taxon>
        <taxon>Streptomycetaceae</taxon>
        <taxon>Kitasatospora</taxon>
    </lineage>
</organism>
<evidence type="ECO:0000256" key="2">
    <source>
        <dbReference type="ARBA" id="ARBA00022801"/>
    </source>
</evidence>
<dbReference type="GO" id="GO:0004553">
    <property type="term" value="F:hydrolase activity, hydrolyzing O-glycosyl compounds"/>
    <property type="evidence" value="ECO:0007669"/>
    <property type="project" value="InterPro"/>
</dbReference>
<evidence type="ECO:0000256" key="3">
    <source>
        <dbReference type="ARBA" id="ARBA00023295"/>
    </source>
</evidence>
<dbReference type="EMBL" id="AP035881">
    <property type="protein sequence ID" value="BFP49312.1"/>
    <property type="molecule type" value="Genomic_DNA"/>
</dbReference>
<dbReference type="InterPro" id="IPR023296">
    <property type="entry name" value="Glyco_hydro_beta-prop_sf"/>
</dbReference>
<dbReference type="AlphaFoldDB" id="A0AB33KA27"/>
<dbReference type="SUPFAM" id="SSF75005">
    <property type="entry name" value="Arabinanase/levansucrase/invertase"/>
    <property type="match status" value="1"/>
</dbReference>
<dbReference type="PANTHER" id="PTHR22925">
    <property type="entry name" value="GLYCOSYL HYDROLASE 43 FAMILY MEMBER"/>
    <property type="match status" value="1"/>
</dbReference>
<dbReference type="Gene3D" id="2.115.10.20">
    <property type="entry name" value="Glycosyl hydrolase domain, family 43"/>
    <property type="match status" value="1"/>
</dbReference>
<protein>
    <submittedName>
        <fullName evidence="5">Uncharacterized protein</fullName>
    </submittedName>
</protein>
<sequence length="155" mass="16507">MRPVQLPGKIPAAGQPQSGPRPVQDNDGTCYLLSEDRNNGLRIYRLSADYLSVDSAVAVLGSSGSVESPAMIKKDGTYYVLGSHLTGWRWSLSDNIYATATSLTGPWSAFRDFAAPAPVPTAARRRTSSRSRAAPETPTSTPSTAATPPTWAPRS</sequence>
<feature type="region of interest" description="Disordered" evidence="4">
    <location>
        <begin position="118"/>
        <end position="155"/>
    </location>
</feature>
<dbReference type="Pfam" id="PF04616">
    <property type="entry name" value="Glyco_hydro_43"/>
    <property type="match status" value="1"/>
</dbReference>
<accession>A0AB33KA27</accession>
<evidence type="ECO:0000256" key="4">
    <source>
        <dbReference type="SAM" id="MobiDB-lite"/>
    </source>
</evidence>
<dbReference type="InterPro" id="IPR006710">
    <property type="entry name" value="Glyco_hydro_43"/>
</dbReference>
<feature type="compositionally biased region" description="Low complexity" evidence="4">
    <location>
        <begin position="130"/>
        <end position="155"/>
    </location>
</feature>
<keyword evidence="3" id="KW-0326">Glycosidase</keyword>
<dbReference type="PANTHER" id="PTHR22925:SF3">
    <property type="entry name" value="GLYCOSYL HYDROLASE FAMILY PROTEIN 43"/>
    <property type="match status" value="1"/>
</dbReference>
<dbReference type="GO" id="GO:0005975">
    <property type="term" value="P:carbohydrate metabolic process"/>
    <property type="evidence" value="ECO:0007669"/>
    <property type="project" value="InterPro"/>
</dbReference>
<comment type="similarity">
    <text evidence="1">Belongs to the glycosyl hydrolase 43 family.</text>
</comment>
<evidence type="ECO:0000256" key="1">
    <source>
        <dbReference type="ARBA" id="ARBA00009865"/>
    </source>
</evidence>
<evidence type="ECO:0000313" key="5">
    <source>
        <dbReference type="EMBL" id="BFP49312.1"/>
    </source>
</evidence>
<proteinExistence type="inferred from homology"/>
<reference evidence="5" key="1">
    <citation type="submission" date="2024-07" db="EMBL/GenBank/DDBJ databases">
        <title>Complete genome sequences of cellulolytic bacteria, Kitasatospora sp. CMC57 and Streptomyces sp. CMC78, isolated from Japanese agricultural soil.</title>
        <authorList>
            <person name="Hashimoto T."/>
            <person name="Ito M."/>
            <person name="Iwamoto M."/>
            <person name="Fukahori D."/>
            <person name="Shoda T."/>
            <person name="Sakoda M."/>
            <person name="Morohoshi T."/>
            <person name="Mitsuboshi M."/>
            <person name="Nishizawa T."/>
        </authorList>
    </citation>
    <scope>NUCLEOTIDE SEQUENCE</scope>
    <source>
        <strain evidence="5">CMC57</strain>
    </source>
</reference>
<feature type="region of interest" description="Disordered" evidence="4">
    <location>
        <begin position="1"/>
        <end position="26"/>
    </location>
</feature>
<gene>
    <name evidence="5" type="ORF">KCMC57_56800</name>
</gene>